<proteinExistence type="predicted"/>
<sequence length="574" mass="64047">MEEFRCESLPEEIWDSILQRVDEDDFESLSLTCKLLLSITDRLRSTLTVSDRTIAAPGGGISGILRRFRRVRRIKVDPAFRGDLDLVVREISGSGLAIETLDLSRQRFFPSSSVRTVGEKLGTTLKTLICSSLRSMTDRDLIAISEAFPGLEELDISKSHLHTSSAAMVTDSGIEALASRLAHLRRIDVSGHFITDASLSALSSRCASLSELHVRDCCFISESAIASAVERRPNTTAISIGGNLTLTRRSFADARFLRSLRVSDSRLSDEFLTSLANSRLPLGYLRFDHCVGLDFESLFSILKTHRSLNRLGLRNAQFLTDESMELLTPLLRELTAIDLGSCVNLTEWTFFRLAENCPRMEAVRMDMTKLGSRFGSGSNFVKKNNRIRSLDLSLDNHLNDATLRGIGAVCPELREVVMRHCWRVSDSGIDELGRICPRIRSLDVYGCGSLKNLGCAGGFGELETLRASASKIGDEGLAMAVRRFGERLRVVELECTVVTEEGVGEMMRRCRRLKEVNLKYCRNICSGGGECFWLARMVFSSPSIRRITLPEHLTSRLTTEKQRELFLRHGCVVC</sequence>
<dbReference type="CDD" id="cd09917">
    <property type="entry name" value="F-box_SF"/>
    <property type="match status" value="1"/>
</dbReference>
<accession>A0AAV9B0Y7</accession>
<dbReference type="GO" id="GO:0019005">
    <property type="term" value="C:SCF ubiquitin ligase complex"/>
    <property type="evidence" value="ECO:0007669"/>
    <property type="project" value="TreeGrafter"/>
</dbReference>
<dbReference type="PROSITE" id="PS50181">
    <property type="entry name" value="FBOX"/>
    <property type="match status" value="1"/>
</dbReference>
<dbReference type="GO" id="GO:0031146">
    <property type="term" value="P:SCF-dependent proteasomal ubiquitin-dependent protein catabolic process"/>
    <property type="evidence" value="ECO:0007669"/>
    <property type="project" value="TreeGrafter"/>
</dbReference>
<comment type="caution">
    <text evidence="2">The sequence shown here is derived from an EMBL/GenBank/DDBJ whole genome shotgun (WGS) entry which is preliminary data.</text>
</comment>
<gene>
    <name evidence="2" type="ORF">QJS04_geneDACA013738</name>
</gene>
<dbReference type="PANTHER" id="PTHR13318:SF95">
    <property type="entry name" value="F-BOX PROTEIN YLR352W"/>
    <property type="match status" value="1"/>
</dbReference>
<protein>
    <recommendedName>
        <fullName evidence="1">F-box domain-containing protein</fullName>
    </recommendedName>
</protein>
<evidence type="ECO:0000313" key="3">
    <source>
        <dbReference type="Proteomes" id="UP001179952"/>
    </source>
</evidence>
<dbReference type="InterPro" id="IPR032675">
    <property type="entry name" value="LRR_dom_sf"/>
</dbReference>
<dbReference type="Pfam" id="PF25372">
    <property type="entry name" value="DUF7885"/>
    <property type="match status" value="1"/>
</dbReference>
<dbReference type="Pfam" id="PF00646">
    <property type="entry name" value="F-box"/>
    <property type="match status" value="1"/>
</dbReference>
<dbReference type="SUPFAM" id="SSF52047">
    <property type="entry name" value="RNI-like"/>
    <property type="match status" value="2"/>
</dbReference>
<feature type="domain" description="F-box" evidence="1">
    <location>
        <begin position="3"/>
        <end position="49"/>
    </location>
</feature>
<name>A0AAV9B0Y7_ACOGR</name>
<keyword evidence="3" id="KW-1185">Reference proteome</keyword>
<dbReference type="InterPro" id="IPR001810">
    <property type="entry name" value="F-box_dom"/>
</dbReference>
<dbReference type="InterPro" id="IPR006553">
    <property type="entry name" value="Leu-rich_rpt_Cys-con_subtyp"/>
</dbReference>
<evidence type="ECO:0000259" key="1">
    <source>
        <dbReference type="PROSITE" id="PS50181"/>
    </source>
</evidence>
<reference evidence="2" key="2">
    <citation type="submission" date="2023-06" db="EMBL/GenBank/DDBJ databases">
        <authorList>
            <person name="Ma L."/>
            <person name="Liu K.-W."/>
            <person name="Li Z."/>
            <person name="Hsiao Y.-Y."/>
            <person name="Qi Y."/>
            <person name="Fu T."/>
            <person name="Tang G."/>
            <person name="Zhang D."/>
            <person name="Sun W.-H."/>
            <person name="Liu D.-K."/>
            <person name="Li Y."/>
            <person name="Chen G.-Z."/>
            <person name="Liu X.-D."/>
            <person name="Liao X.-Y."/>
            <person name="Jiang Y.-T."/>
            <person name="Yu X."/>
            <person name="Hao Y."/>
            <person name="Huang J."/>
            <person name="Zhao X.-W."/>
            <person name="Ke S."/>
            <person name="Chen Y.-Y."/>
            <person name="Wu W.-L."/>
            <person name="Hsu J.-L."/>
            <person name="Lin Y.-F."/>
            <person name="Huang M.-D."/>
            <person name="Li C.-Y."/>
            <person name="Huang L."/>
            <person name="Wang Z.-W."/>
            <person name="Zhao X."/>
            <person name="Zhong W.-Y."/>
            <person name="Peng D.-H."/>
            <person name="Ahmad S."/>
            <person name="Lan S."/>
            <person name="Zhang J.-S."/>
            <person name="Tsai W.-C."/>
            <person name="Van De Peer Y."/>
            <person name="Liu Z.-J."/>
        </authorList>
    </citation>
    <scope>NUCLEOTIDE SEQUENCE</scope>
    <source>
        <strain evidence="2">SCP</strain>
        <tissue evidence="2">Leaves</tissue>
    </source>
</reference>
<dbReference type="PANTHER" id="PTHR13318">
    <property type="entry name" value="PARTNER OF PAIRED, ISOFORM B-RELATED"/>
    <property type="match status" value="1"/>
</dbReference>
<evidence type="ECO:0000313" key="2">
    <source>
        <dbReference type="EMBL" id="KAK1269949.1"/>
    </source>
</evidence>
<dbReference type="Gene3D" id="3.80.10.10">
    <property type="entry name" value="Ribonuclease Inhibitor"/>
    <property type="match status" value="5"/>
</dbReference>
<dbReference type="InterPro" id="IPR057207">
    <property type="entry name" value="FBXL15_LRR"/>
</dbReference>
<dbReference type="SMART" id="SM00367">
    <property type="entry name" value="LRR_CC"/>
    <property type="match status" value="11"/>
</dbReference>
<organism evidence="2 3">
    <name type="scientific">Acorus gramineus</name>
    <name type="common">Dwarf sweet flag</name>
    <dbReference type="NCBI Taxonomy" id="55184"/>
    <lineage>
        <taxon>Eukaryota</taxon>
        <taxon>Viridiplantae</taxon>
        <taxon>Streptophyta</taxon>
        <taxon>Embryophyta</taxon>
        <taxon>Tracheophyta</taxon>
        <taxon>Spermatophyta</taxon>
        <taxon>Magnoliopsida</taxon>
        <taxon>Liliopsida</taxon>
        <taxon>Acoraceae</taxon>
        <taxon>Acorus</taxon>
    </lineage>
</organism>
<dbReference type="AlphaFoldDB" id="A0AAV9B0Y7"/>
<dbReference type="Proteomes" id="UP001179952">
    <property type="component" value="Unassembled WGS sequence"/>
</dbReference>
<reference evidence="2" key="1">
    <citation type="journal article" date="2023" name="Nat. Commun.">
        <title>Diploid and tetraploid genomes of Acorus and the evolution of monocots.</title>
        <authorList>
            <person name="Ma L."/>
            <person name="Liu K.W."/>
            <person name="Li Z."/>
            <person name="Hsiao Y.Y."/>
            <person name="Qi Y."/>
            <person name="Fu T."/>
            <person name="Tang G.D."/>
            <person name="Zhang D."/>
            <person name="Sun W.H."/>
            <person name="Liu D.K."/>
            <person name="Li Y."/>
            <person name="Chen G.Z."/>
            <person name="Liu X.D."/>
            <person name="Liao X.Y."/>
            <person name="Jiang Y.T."/>
            <person name="Yu X."/>
            <person name="Hao Y."/>
            <person name="Huang J."/>
            <person name="Zhao X.W."/>
            <person name="Ke S."/>
            <person name="Chen Y.Y."/>
            <person name="Wu W.L."/>
            <person name="Hsu J.L."/>
            <person name="Lin Y.F."/>
            <person name="Huang M.D."/>
            <person name="Li C.Y."/>
            <person name="Huang L."/>
            <person name="Wang Z.W."/>
            <person name="Zhao X."/>
            <person name="Zhong W.Y."/>
            <person name="Peng D.H."/>
            <person name="Ahmad S."/>
            <person name="Lan S."/>
            <person name="Zhang J.S."/>
            <person name="Tsai W.C."/>
            <person name="Van de Peer Y."/>
            <person name="Liu Z.J."/>
        </authorList>
    </citation>
    <scope>NUCLEOTIDE SEQUENCE</scope>
    <source>
        <strain evidence="2">SCP</strain>
    </source>
</reference>
<dbReference type="EMBL" id="JAUJYN010000006">
    <property type="protein sequence ID" value="KAK1269949.1"/>
    <property type="molecule type" value="Genomic_DNA"/>
</dbReference>